<evidence type="ECO:0000259" key="6">
    <source>
        <dbReference type="Pfam" id="PF04542"/>
    </source>
</evidence>
<dbReference type="GO" id="GO:0016987">
    <property type="term" value="F:sigma factor activity"/>
    <property type="evidence" value="ECO:0007669"/>
    <property type="project" value="UniProtKB-KW"/>
</dbReference>
<feature type="region of interest" description="Disordered" evidence="5">
    <location>
        <begin position="322"/>
        <end position="405"/>
    </location>
</feature>
<dbReference type="InterPro" id="IPR039425">
    <property type="entry name" value="RNA_pol_sigma-70-like"/>
</dbReference>
<keyword evidence="1" id="KW-0805">Transcription regulation</keyword>
<name>A0A1W7CWH4_9ACTN</name>
<dbReference type="Pfam" id="PF04542">
    <property type="entry name" value="Sigma70_r2"/>
    <property type="match status" value="1"/>
</dbReference>
<feature type="domain" description="RNA polymerase sigma-70 region 2" evidence="6">
    <location>
        <begin position="30"/>
        <end position="92"/>
    </location>
</feature>
<evidence type="ECO:0000313" key="7">
    <source>
        <dbReference type="EMBL" id="ARQ68690.1"/>
    </source>
</evidence>
<feature type="compositionally biased region" description="Basic and acidic residues" evidence="5">
    <location>
        <begin position="348"/>
        <end position="368"/>
    </location>
</feature>
<organism evidence="7 8">
    <name type="scientific">Streptomyces marincola</name>
    <dbReference type="NCBI Taxonomy" id="2878388"/>
    <lineage>
        <taxon>Bacteria</taxon>
        <taxon>Bacillati</taxon>
        <taxon>Actinomycetota</taxon>
        <taxon>Actinomycetes</taxon>
        <taxon>Kitasatosporales</taxon>
        <taxon>Streptomycetaceae</taxon>
        <taxon>Streptomyces</taxon>
    </lineage>
</organism>
<evidence type="ECO:0000256" key="4">
    <source>
        <dbReference type="ARBA" id="ARBA00023163"/>
    </source>
</evidence>
<dbReference type="PANTHER" id="PTHR43133:SF8">
    <property type="entry name" value="RNA POLYMERASE SIGMA FACTOR HI_1459-RELATED"/>
    <property type="match status" value="1"/>
</dbReference>
<dbReference type="InterPro" id="IPR007627">
    <property type="entry name" value="RNA_pol_sigma70_r2"/>
</dbReference>
<feature type="compositionally biased region" description="Basic and acidic residues" evidence="5">
    <location>
        <begin position="323"/>
        <end position="337"/>
    </location>
</feature>
<dbReference type="Proteomes" id="UP000194218">
    <property type="component" value="Chromosome"/>
</dbReference>
<keyword evidence="2" id="KW-0731">Sigma factor</keyword>
<evidence type="ECO:0000256" key="3">
    <source>
        <dbReference type="ARBA" id="ARBA00023125"/>
    </source>
</evidence>
<keyword evidence="3" id="KW-0238">DNA-binding</keyword>
<evidence type="ECO:0000313" key="8">
    <source>
        <dbReference type="Proteomes" id="UP000194218"/>
    </source>
</evidence>
<accession>A0A1W7CWH4</accession>
<gene>
    <name evidence="7" type="ORF">CAG99_07345</name>
</gene>
<dbReference type="OrthoDB" id="4990598at2"/>
<feature type="compositionally biased region" description="Low complexity" evidence="5">
    <location>
        <begin position="453"/>
        <end position="462"/>
    </location>
</feature>
<feature type="region of interest" description="Disordered" evidence="5">
    <location>
        <begin position="262"/>
        <end position="295"/>
    </location>
</feature>
<dbReference type="PANTHER" id="PTHR43133">
    <property type="entry name" value="RNA POLYMERASE ECF-TYPE SIGMA FACTO"/>
    <property type="match status" value="1"/>
</dbReference>
<evidence type="ECO:0000256" key="5">
    <source>
        <dbReference type="SAM" id="MobiDB-lite"/>
    </source>
</evidence>
<dbReference type="InterPro" id="IPR013325">
    <property type="entry name" value="RNA_pol_sigma_r2"/>
</dbReference>
<dbReference type="RefSeq" id="WP_086158199.1">
    <property type="nucleotide sequence ID" value="NZ_CP021121.1"/>
</dbReference>
<dbReference type="Gene3D" id="1.10.1740.10">
    <property type="match status" value="1"/>
</dbReference>
<feature type="region of interest" description="Disordered" evidence="5">
    <location>
        <begin position="95"/>
        <end position="126"/>
    </location>
</feature>
<dbReference type="SUPFAM" id="SSF88946">
    <property type="entry name" value="Sigma2 domain of RNA polymerase sigma factors"/>
    <property type="match status" value="1"/>
</dbReference>
<feature type="compositionally biased region" description="Pro residues" evidence="5">
    <location>
        <begin position="375"/>
        <end position="397"/>
    </location>
</feature>
<feature type="compositionally biased region" description="Low complexity" evidence="5">
    <location>
        <begin position="101"/>
        <end position="111"/>
    </location>
</feature>
<dbReference type="EMBL" id="CP021121">
    <property type="protein sequence ID" value="ARQ68690.1"/>
    <property type="molecule type" value="Genomic_DNA"/>
</dbReference>
<keyword evidence="4" id="KW-0804">Transcription</keyword>
<keyword evidence="8" id="KW-1185">Reference proteome</keyword>
<dbReference type="GO" id="GO:0006352">
    <property type="term" value="P:DNA-templated transcription initiation"/>
    <property type="evidence" value="ECO:0007669"/>
    <property type="project" value="InterPro"/>
</dbReference>
<reference evidence="7 8" key="1">
    <citation type="submission" date="2017-05" db="EMBL/GenBank/DDBJ databases">
        <title>Complete genome sequence of Streptomyces sp. SCSIO 03032 revealed the diverse biosynthetic pathways for its bioactive secondary metabolites.</title>
        <authorList>
            <person name="Ma L."/>
            <person name="Zhu Y."/>
            <person name="Zhang W."/>
            <person name="Zhang G."/>
            <person name="Tian X."/>
            <person name="Zhang S."/>
            <person name="Zhang C."/>
        </authorList>
    </citation>
    <scope>NUCLEOTIDE SEQUENCE [LARGE SCALE GENOMIC DNA]</scope>
    <source>
        <strain evidence="7 8">SCSIO 03032</strain>
    </source>
</reference>
<dbReference type="AlphaFoldDB" id="A0A1W7CWH4"/>
<dbReference type="KEGG" id="smao:CAG99_07345"/>
<sequence length="462" mass="47439">MAADEVIPDESDGALLLRVRGGDDAGFAALYQRHEAAVRRYARLCCRDPRPADDLTAEVFARTLGAVRAGGGPRTAVRAYLLTMVRRTAAQWAADGRLEPQEAGPGAPPVAGGEGRPSGADASGRPDGDMVVQAFLSLPERWQEVLWRTAVDGEPVRRVAGRLGLTAVATALLAHRAGEGLRAAYLQALAGDASGGHEECRRHAGRLGARARVPAPRPGRSGLRRHLGGCARCRTAHEDLRDLDGTLRRVLPVLLAGWFAGPDAPPGGDAARRAVPGPRTAGAADAPGGAVPRGRSGKAALTAAVALAAVTVTASAPLMAGRLADEPGRHGEGRTLNEDDGANRPAAHHREKERERPETEAQDRREPEAETPSAAPEPPGAHAPRPAPEPRPAPAPAPAAEAVPGVEADLCASELASALPEPASDACASGSGSLAPPAPFDSRDLPVPPGLPALPGAPAGAF</sequence>
<evidence type="ECO:0000256" key="1">
    <source>
        <dbReference type="ARBA" id="ARBA00023015"/>
    </source>
</evidence>
<evidence type="ECO:0000256" key="2">
    <source>
        <dbReference type="ARBA" id="ARBA00023082"/>
    </source>
</evidence>
<protein>
    <recommendedName>
        <fullName evidence="6">RNA polymerase sigma-70 region 2 domain-containing protein</fullName>
    </recommendedName>
</protein>
<dbReference type="GO" id="GO:0003677">
    <property type="term" value="F:DNA binding"/>
    <property type="evidence" value="ECO:0007669"/>
    <property type="project" value="UniProtKB-KW"/>
</dbReference>
<proteinExistence type="predicted"/>
<feature type="region of interest" description="Disordered" evidence="5">
    <location>
        <begin position="417"/>
        <end position="462"/>
    </location>
</feature>